<dbReference type="InterPro" id="IPR037883">
    <property type="entry name" value="Knr4/Smi1-like_sf"/>
</dbReference>
<reference evidence="3 4" key="1">
    <citation type="journal article" date="2019" name="Int. J. Syst. Evol. Microbiol.">
        <title>The Global Catalogue of Microorganisms (GCM) 10K type strain sequencing project: providing services to taxonomists for standard genome sequencing and annotation.</title>
        <authorList>
            <consortium name="The Broad Institute Genomics Platform"/>
            <consortium name="The Broad Institute Genome Sequencing Center for Infectious Disease"/>
            <person name="Wu L."/>
            <person name="Ma J."/>
        </authorList>
    </citation>
    <scope>NUCLEOTIDE SEQUENCE [LARGE SCALE GENOMIC DNA]</scope>
    <source>
        <strain evidence="3 4">JCM 6307</strain>
    </source>
</reference>
<dbReference type="InterPro" id="IPR055370">
    <property type="entry name" value="Lsr2_DNA-bd"/>
</dbReference>
<feature type="domain" description="Lsr2 DNA-binding" evidence="2">
    <location>
        <begin position="188"/>
        <end position="221"/>
    </location>
</feature>
<keyword evidence="1" id="KW-0238">DNA-binding</keyword>
<organism evidence="3 4">
    <name type="scientific">Streptomyces thermolineatus</name>
    <dbReference type="NCBI Taxonomy" id="44033"/>
    <lineage>
        <taxon>Bacteria</taxon>
        <taxon>Bacillati</taxon>
        <taxon>Actinomycetota</taxon>
        <taxon>Actinomycetes</taxon>
        <taxon>Kitasatosporales</taxon>
        <taxon>Streptomycetaceae</taxon>
        <taxon>Streptomyces</taxon>
    </lineage>
</organism>
<dbReference type="Proteomes" id="UP001501358">
    <property type="component" value="Unassembled WGS sequence"/>
</dbReference>
<evidence type="ECO:0000313" key="3">
    <source>
        <dbReference type="EMBL" id="GAA2508789.1"/>
    </source>
</evidence>
<dbReference type="InterPro" id="IPR036625">
    <property type="entry name" value="E3-bd_dom_sf"/>
</dbReference>
<name>A0ABN3MU42_9ACTN</name>
<comment type="caution">
    <text evidence="3">The sequence shown here is derived from an EMBL/GenBank/DDBJ whole genome shotgun (WGS) entry which is preliminary data.</text>
</comment>
<protein>
    <recommendedName>
        <fullName evidence="2">Lsr2 DNA-binding domain-containing protein</fullName>
    </recommendedName>
</protein>
<gene>
    <name evidence="3" type="ORF">GCM10010406_51610</name>
</gene>
<dbReference type="RefSeq" id="WP_344385807.1">
    <property type="nucleotide sequence ID" value="NZ_BAAATA010000045.1"/>
</dbReference>
<dbReference type="EMBL" id="BAAATA010000045">
    <property type="protein sequence ID" value="GAA2508789.1"/>
    <property type="molecule type" value="Genomic_DNA"/>
</dbReference>
<sequence length="224" mass="25093">MTDLATLTRLCPPPGQGMGIRWSTIEADLGMPLPRDYKQLADRYGPGTFNDYIHLFHPHGVTEFVNLTGPVPGRIRAQLRKDRDQGTHPVPHDPDQLFACGSTDNGEYLFWITDPATDPDRWRIAVNEARGPRWFTYDGTLTAFLVQVLTGQLQVPQFPRSILDAPARFTPSHPTLWKPEPPSDVQPVDTGAIRAWARANGYAVPLRGRIPPDIRGAWERANQP</sequence>
<accession>A0ABN3MU42</accession>
<proteinExistence type="predicted"/>
<keyword evidence="4" id="KW-1185">Reference proteome</keyword>
<dbReference type="Gene3D" id="4.10.320.10">
    <property type="entry name" value="E3-binding domain"/>
    <property type="match status" value="1"/>
</dbReference>
<evidence type="ECO:0000259" key="2">
    <source>
        <dbReference type="Pfam" id="PF23359"/>
    </source>
</evidence>
<evidence type="ECO:0000313" key="4">
    <source>
        <dbReference type="Proteomes" id="UP001501358"/>
    </source>
</evidence>
<evidence type="ECO:0000256" key="1">
    <source>
        <dbReference type="ARBA" id="ARBA00023125"/>
    </source>
</evidence>
<dbReference type="Pfam" id="PF23359">
    <property type="entry name" value="Lsr2_DNA-bd"/>
    <property type="match status" value="1"/>
</dbReference>
<dbReference type="SUPFAM" id="SSF160631">
    <property type="entry name" value="SMI1/KNR4-like"/>
    <property type="match status" value="1"/>
</dbReference>